<evidence type="ECO:0000313" key="3">
    <source>
        <dbReference type="Proteomes" id="UP000236509"/>
    </source>
</evidence>
<proteinExistence type="predicted"/>
<dbReference type="InterPro" id="IPR021683">
    <property type="entry name" value="DUF3267"/>
</dbReference>
<protein>
    <submittedName>
        <fullName evidence="2">Putative membrane protein</fullName>
    </submittedName>
</protein>
<feature type="transmembrane region" description="Helical" evidence="1">
    <location>
        <begin position="106"/>
        <end position="126"/>
    </location>
</feature>
<dbReference type="Pfam" id="PF11667">
    <property type="entry name" value="DUF3267"/>
    <property type="match status" value="1"/>
</dbReference>
<sequence>MHKIDLSTNNFRMRRFVVLQLVIALFVILFTYKWALGVTAVVDQNIIINIIYGFAGFIVLLILHELIHRVLFLVFKKDSKPMFNIQKDRMLFQTADACFNKWQFSIIMLSPLLVLSSVLLILIKSFGYSSLIFMFSIHTAYCLIDILLVALTITSNFKYVQQDKDSIYLYHQKPIQ</sequence>
<gene>
    <name evidence="2" type="ORF">BN1326_100038</name>
</gene>
<keyword evidence="1" id="KW-0472">Membrane</keyword>
<dbReference type="RefSeq" id="WP_031787881.1">
    <property type="nucleotide sequence ID" value="NZ_AP018562.1"/>
</dbReference>
<evidence type="ECO:0000313" key="2">
    <source>
        <dbReference type="EMBL" id="CRI10125.1"/>
    </source>
</evidence>
<keyword evidence="3" id="KW-1185">Reference proteome</keyword>
<reference evidence="2 3" key="1">
    <citation type="submission" date="2015-04" db="EMBL/GenBank/DDBJ databases">
        <authorList>
            <person name="Cao L."/>
            <person name="Gao C.H."/>
        </authorList>
    </citation>
    <scope>NUCLEOTIDE SEQUENCE [LARGE SCALE GENOMIC DNA]</scope>
    <source>
        <strain evidence="2 3">SH3</strain>
    </source>
</reference>
<feature type="transmembrane region" description="Helical" evidence="1">
    <location>
        <begin position="46"/>
        <end position="67"/>
    </location>
</feature>
<keyword evidence="1" id="KW-1133">Transmembrane helix</keyword>
<dbReference type="AlphaFoldDB" id="A0A7U7JQ90"/>
<feature type="transmembrane region" description="Helical" evidence="1">
    <location>
        <begin position="16"/>
        <end position="34"/>
    </location>
</feature>
<name>A0A7U7JQ90_9STAP</name>
<dbReference type="EMBL" id="CVOU01000002">
    <property type="protein sequence ID" value="CRI10125.1"/>
    <property type="molecule type" value="Genomic_DNA"/>
</dbReference>
<keyword evidence="1" id="KW-0812">Transmembrane</keyword>
<organism evidence="2 3">
    <name type="scientific">Staphylococcus argenteus</name>
    <dbReference type="NCBI Taxonomy" id="985002"/>
    <lineage>
        <taxon>Bacteria</taxon>
        <taxon>Bacillati</taxon>
        <taxon>Bacillota</taxon>
        <taxon>Bacilli</taxon>
        <taxon>Bacillales</taxon>
        <taxon>Staphylococcaceae</taxon>
        <taxon>Staphylococcus</taxon>
    </lineage>
</organism>
<comment type="caution">
    <text evidence="2">The sequence shown here is derived from an EMBL/GenBank/DDBJ whole genome shotgun (WGS) entry which is preliminary data.</text>
</comment>
<accession>A0A7U7JQ90</accession>
<feature type="transmembrane region" description="Helical" evidence="1">
    <location>
        <begin position="132"/>
        <end position="154"/>
    </location>
</feature>
<dbReference type="Proteomes" id="UP000236509">
    <property type="component" value="Unassembled WGS sequence"/>
</dbReference>
<evidence type="ECO:0000256" key="1">
    <source>
        <dbReference type="SAM" id="Phobius"/>
    </source>
</evidence>